<proteinExistence type="predicted"/>
<dbReference type="SUPFAM" id="SSF47413">
    <property type="entry name" value="lambda repressor-like DNA-binding domains"/>
    <property type="match status" value="1"/>
</dbReference>
<dbReference type="Proteomes" id="UP001549167">
    <property type="component" value="Unassembled WGS sequence"/>
</dbReference>
<dbReference type="CDD" id="cd01392">
    <property type="entry name" value="HTH_LacI"/>
    <property type="match status" value="1"/>
</dbReference>
<dbReference type="Gene3D" id="1.10.260.40">
    <property type="entry name" value="lambda repressor-like DNA-binding domains"/>
    <property type="match status" value="1"/>
</dbReference>
<dbReference type="PROSITE" id="PS00356">
    <property type="entry name" value="HTH_LACI_1"/>
    <property type="match status" value="1"/>
</dbReference>
<dbReference type="InterPro" id="IPR028082">
    <property type="entry name" value="Peripla_BP_I"/>
</dbReference>
<dbReference type="SUPFAM" id="SSF53822">
    <property type="entry name" value="Periplasmic binding protein-like I"/>
    <property type="match status" value="1"/>
</dbReference>
<evidence type="ECO:0000256" key="2">
    <source>
        <dbReference type="ARBA" id="ARBA00023125"/>
    </source>
</evidence>
<dbReference type="Pfam" id="PF00356">
    <property type="entry name" value="LacI"/>
    <property type="match status" value="1"/>
</dbReference>
<dbReference type="InterPro" id="IPR010982">
    <property type="entry name" value="Lambda_DNA-bd_dom_sf"/>
</dbReference>
<accession>A0ABV2KTF2</accession>
<keyword evidence="3" id="KW-0804">Transcription</keyword>
<evidence type="ECO:0000313" key="6">
    <source>
        <dbReference type="Proteomes" id="UP001549167"/>
    </source>
</evidence>
<keyword evidence="1" id="KW-0805">Transcription regulation</keyword>
<dbReference type="InterPro" id="IPR000843">
    <property type="entry name" value="HTH_LacI"/>
</dbReference>
<name>A0ABV2KTF2_9BACI</name>
<dbReference type="EMBL" id="JBEPMX010000003">
    <property type="protein sequence ID" value="MET3682852.1"/>
    <property type="molecule type" value="Genomic_DNA"/>
</dbReference>
<dbReference type="PANTHER" id="PTHR30146:SF109">
    <property type="entry name" value="HTH-TYPE TRANSCRIPTIONAL REGULATOR GALS"/>
    <property type="match status" value="1"/>
</dbReference>
<evidence type="ECO:0000259" key="4">
    <source>
        <dbReference type="PROSITE" id="PS50932"/>
    </source>
</evidence>
<dbReference type="RefSeq" id="WP_354219455.1">
    <property type="nucleotide sequence ID" value="NZ_JBEPMX010000003.1"/>
</dbReference>
<gene>
    <name evidence="5" type="ORF">ABID56_000942</name>
</gene>
<feature type="domain" description="HTH lacI-type" evidence="4">
    <location>
        <begin position="3"/>
        <end position="57"/>
    </location>
</feature>
<evidence type="ECO:0000313" key="5">
    <source>
        <dbReference type="EMBL" id="MET3682852.1"/>
    </source>
</evidence>
<dbReference type="GO" id="GO:0003677">
    <property type="term" value="F:DNA binding"/>
    <property type="evidence" value="ECO:0007669"/>
    <property type="project" value="UniProtKB-KW"/>
</dbReference>
<dbReference type="SMART" id="SM00354">
    <property type="entry name" value="HTH_LACI"/>
    <property type="match status" value="1"/>
</dbReference>
<dbReference type="Gene3D" id="3.40.50.2300">
    <property type="match status" value="2"/>
</dbReference>
<comment type="caution">
    <text evidence="5">The sequence shown here is derived from an EMBL/GenBank/DDBJ whole genome shotgun (WGS) entry which is preliminary data.</text>
</comment>
<dbReference type="CDD" id="cd06294">
    <property type="entry name" value="PBP1_MalR-like"/>
    <property type="match status" value="1"/>
</dbReference>
<sequence length="340" mass="38172">MAVTIKDVAKKANVSPSTVSRVIANNSRITEETKQRVRDVMEELGYYPNFQARNLVSNKTNTIGVVMANSATLSFQNPFFPEVLRGISSVAHDNQYGLYLTTGANEEEVYNEVVSMVQGRRVDGIILLYSRQNDATMNYLANSSIPFTIVGRPFENPDQFTYVDNNNVDNAKEAVHYLIELGHERIAFVGGGLDYIVSQDRLKGYQQALADAGIPFNEQYFINEEETASLSRDATLNLMNMDQPPTAIVTHDDLVAYEVIRYLEELAISVPYDLSIVSFNNHKISEHLRPPLTSVDISIYDLGYEANRLLINKINDPDTEEQHVIVPSTLIKRGSCRQLP</sequence>
<evidence type="ECO:0000256" key="3">
    <source>
        <dbReference type="ARBA" id="ARBA00023163"/>
    </source>
</evidence>
<keyword evidence="2 5" id="KW-0238">DNA-binding</keyword>
<dbReference type="PANTHER" id="PTHR30146">
    <property type="entry name" value="LACI-RELATED TRANSCRIPTIONAL REPRESSOR"/>
    <property type="match status" value="1"/>
</dbReference>
<dbReference type="InterPro" id="IPR046335">
    <property type="entry name" value="LacI/GalR-like_sensor"/>
</dbReference>
<organism evidence="5 6">
    <name type="scientific">Alkalibacillus flavidus</name>
    <dbReference type="NCBI Taxonomy" id="546021"/>
    <lineage>
        <taxon>Bacteria</taxon>
        <taxon>Bacillati</taxon>
        <taxon>Bacillota</taxon>
        <taxon>Bacilli</taxon>
        <taxon>Bacillales</taxon>
        <taxon>Bacillaceae</taxon>
        <taxon>Alkalibacillus</taxon>
    </lineage>
</organism>
<dbReference type="Pfam" id="PF13377">
    <property type="entry name" value="Peripla_BP_3"/>
    <property type="match status" value="1"/>
</dbReference>
<reference evidence="5 6" key="1">
    <citation type="submission" date="2024-06" db="EMBL/GenBank/DDBJ databases">
        <title>Genomic Encyclopedia of Type Strains, Phase IV (KMG-IV): sequencing the most valuable type-strain genomes for metagenomic binning, comparative biology and taxonomic classification.</title>
        <authorList>
            <person name="Goeker M."/>
        </authorList>
    </citation>
    <scope>NUCLEOTIDE SEQUENCE [LARGE SCALE GENOMIC DNA]</scope>
    <source>
        <strain evidence="5 6">DSM 23520</strain>
    </source>
</reference>
<dbReference type="PROSITE" id="PS50932">
    <property type="entry name" value="HTH_LACI_2"/>
    <property type="match status" value="1"/>
</dbReference>
<evidence type="ECO:0000256" key="1">
    <source>
        <dbReference type="ARBA" id="ARBA00023015"/>
    </source>
</evidence>
<keyword evidence="6" id="KW-1185">Reference proteome</keyword>
<protein>
    <submittedName>
        <fullName evidence="5">DNA-binding LacI/PurR family transcriptional regulator</fullName>
    </submittedName>
</protein>